<evidence type="ECO:0000256" key="2">
    <source>
        <dbReference type="SAM" id="SignalP"/>
    </source>
</evidence>
<name>A0ABX1QHF5_9RHOO</name>
<organism evidence="3 4">
    <name type="scientific">Aromatoleum diolicum</name>
    <dbReference type="NCBI Taxonomy" id="75796"/>
    <lineage>
        <taxon>Bacteria</taxon>
        <taxon>Pseudomonadati</taxon>
        <taxon>Pseudomonadota</taxon>
        <taxon>Betaproteobacteria</taxon>
        <taxon>Rhodocyclales</taxon>
        <taxon>Rhodocyclaceae</taxon>
        <taxon>Aromatoleum</taxon>
    </lineage>
</organism>
<evidence type="ECO:0000313" key="3">
    <source>
        <dbReference type="EMBL" id="NMG76970.1"/>
    </source>
</evidence>
<gene>
    <name evidence="3" type="ORF">GPA25_19645</name>
</gene>
<dbReference type="EMBL" id="WTVQ01000045">
    <property type="protein sequence ID" value="NMG76970.1"/>
    <property type="molecule type" value="Genomic_DNA"/>
</dbReference>
<protein>
    <submittedName>
        <fullName evidence="3">Uncharacterized protein</fullName>
    </submittedName>
</protein>
<accession>A0ABX1QHF5</accession>
<keyword evidence="2" id="KW-0732">Signal</keyword>
<comment type="caution">
    <text evidence="3">The sequence shown here is derived from an EMBL/GenBank/DDBJ whole genome shotgun (WGS) entry which is preliminary data.</text>
</comment>
<evidence type="ECO:0000256" key="1">
    <source>
        <dbReference type="SAM" id="MobiDB-lite"/>
    </source>
</evidence>
<dbReference type="Proteomes" id="UP000648984">
    <property type="component" value="Unassembled WGS sequence"/>
</dbReference>
<feature type="region of interest" description="Disordered" evidence="1">
    <location>
        <begin position="26"/>
        <end position="49"/>
    </location>
</feature>
<feature type="signal peptide" evidence="2">
    <location>
        <begin position="1"/>
        <end position="20"/>
    </location>
</feature>
<sequence length="166" mass="18044">MKSILTVLAISLAAALPAYAEDAHHPDQPAAVSAPTPEKAVQKMQDNTTRMQSQLEAVAAAKSPEERQKLLMEHMQTMRENMMLGHQMATGQMGSMGSMGCQMMGDMGKMGGMGMMQGKGMMMAPDAASASPEAMANRMHQMERRMDMMQMMMERMPKPAGKSTGK</sequence>
<dbReference type="RefSeq" id="WP_169262102.1">
    <property type="nucleotide sequence ID" value="NZ_WTVQ01000045.1"/>
</dbReference>
<feature type="chain" id="PRO_5045461133" evidence="2">
    <location>
        <begin position="21"/>
        <end position="166"/>
    </location>
</feature>
<evidence type="ECO:0000313" key="4">
    <source>
        <dbReference type="Proteomes" id="UP000648984"/>
    </source>
</evidence>
<reference evidence="3 4" key="1">
    <citation type="submission" date="2019-12" db="EMBL/GenBank/DDBJ databases">
        <title>Comparative genomics gives insights into the taxonomy of the Azoarcus-Aromatoleum group and reveals separate origins of nif in the plant-associated Azoarcus and non-plant-associated Aromatoleum sub-groups.</title>
        <authorList>
            <person name="Lafos M."/>
            <person name="Maluk M."/>
            <person name="Batista M."/>
            <person name="Junghare M."/>
            <person name="Carmona M."/>
            <person name="Faoro H."/>
            <person name="Cruz L.M."/>
            <person name="Battistoni F."/>
            <person name="De Souza E."/>
            <person name="Pedrosa F."/>
            <person name="Chen W.-M."/>
            <person name="Poole P.S."/>
            <person name="Dixon R.A."/>
            <person name="James E.K."/>
        </authorList>
    </citation>
    <scope>NUCLEOTIDE SEQUENCE [LARGE SCALE GENOMIC DNA]</scope>
    <source>
        <strain evidence="3 4">22Lin</strain>
    </source>
</reference>
<proteinExistence type="predicted"/>
<keyword evidence="4" id="KW-1185">Reference proteome</keyword>